<dbReference type="Proteomes" id="UP001151699">
    <property type="component" value="Unassembled WGS sequence"/>
</dbReference>
<comment type="similarity">
    <text evidence="1">Belongs to the LovG family.</text>
</comment>
<comment type="caution">
    <text evidence="4">The sequence shown here is derived from an EMBL/GenBank/DDBJ whole genome shotgun (WGS) entry which is preliminary data.</text>
</comment>
<reference evidence="4" key="1">
    <citation type="submission" date="2022-07" db="EMBL/GenBank/DDBJ databases">
        <authorList>
            <person name="Trinca V."/>
            <person name="Uliana J.V.C."/>
            <person name="Torres T.T."/>
            <person name="Ward R.J."/>
            <person name="Monesi N."/>
        </authorList>
    </citation>
    <scope>NUCLEOTIDE SEQUENCE</scope>
    <source>
        <strain evidence="4">HSMRA1968</strain>
        <tissue evidence="4">Whole embryos</tissue>
    </source>
</reference>
<evidence type="ECO:0000256" key="2">
    <source>
        <dbReference type="ARBA" id="ARBA00022801"/>
    </source>
</evidence>
<dbReference type="PANTHER" id="PTHR48070:SF6">
    <property type="entry name" value="ESTERASE OVCA2"/>
    <property type="match status" value="1"/>
</dbReference>
<dbReference type="SUPFAM" id="SSF53474">
    <property type="entry name" value="alpha/beta-Hydrolases"/>
    <property type="match status" value="1"/>
</dbReference>
<dbReference type="OrthoDB" id="414698at2759"/>
<evidence type="ECO:0000259" key="3">
    <source>
        <dbReference type="Pfam" id="PF03959"/>
    </source>
</evidence>
<dbReference type="GO" id="GO:0005634">
    <property type="term" value="C:nucleus"/>
    <property type="evidence" value="ECO:0007669"/>
    <property type="project" value="TreeGrafter"/>
</dbReference>
<dbReference type="GO" id="GO:0005737">
    <property type="term" value="C:cytoplasm"/>
    <property type="evidence" value="ECO:0007669"/>
    <property type="project" value="TreeGrafter"/>
</dbReference>
<evidence type="ECO:0000256" key="1">
    <source>
        <dbReference type="ARBA" id="ARBA00005863"/>
    </source>
</evidence>
<evidence type="ECO:0000313" key="4">
    <source>
        <dbReference type="EMBL" id="KAJ6632645.1"/>
    </source>
</evidence>
<evidence type="ECO:0000313" key="5">
    <source>
        <dbReference type="Proteomes" id="UP001151699"/>
    </source>
</evidence>
<dbReference type="FunFam" id="3.40.50.1820:FF:000073">
    <property type="entry name" value="esterase OVCA2 isoform X6"/>
    <property type="match status" value="1"/>
</dbReference>
<keyword evidence="2" id="KW-0378">Hydrolase</keyword>
<dbReference type="InterPro" id="IPR050593">
    <property type="entry name" value="LovG"/>
</dbReference>
<dbReference type="GO" id="GO:0032526">
    <property type="term" value="P:response to retinoic acid"/>
    <property type="evidence" value="ECO:0007669"/>
    <property type="project" value="TreeGrafter"/>
</dbReference>
<dbReference type="PANTHER" id="PTHR48070">
    <property type="entry name" value="ESTERASE OVCA2"/>
    <property type="match status" value="1"/>
</dbReference>
<keyword evidence="5" id="KW-1185">Reference proteome</keyword>
<gene>
    <name evidence="4" type="ORF">Bhyg_16567</name>
</gene>
<dbReference type="AlphaFoldDB" id="A0A9Q0MJF2"/>
<dbReference type="InterPro" id="IPR029058">
    <property type="entry name" value="AB_hydrolase_fold"/>
</dbReference>
<dbReference type="InterPro" id="IPR005645">
    <property type="entry name" value="FSH-like_dom"/>
</dbReference>
<accession>A0A9Q0MJF2</accession>
<dbReference type="EMBL" id="WJQU01002624">
    <property type="protein sequence ID" value="KAJ6632645.1"/>
    <property type="molecule type" value="Genomic_DNA"/>
</dbReference>
<dbReference type="Pfam" id="PF03959">
    <property type="entry name" value="FSH1"/>
    <property type="match status" value="1"/>
</dbReference>
<proteinExistence type="inferred from homology"/>
<protein>
    <submittedName>
        <fullName evidence="4">Esterase</fullName>
    </submittedName>
</protein>
<feature type="domain" description="Serine hydrolase" evidence="3">
    <location>
        <begin position="18"/>
        <end position="223"/>
    </location>
</feature>
<organism evidence="4 5">
    <name type="scientific">Pseudolycoriella hygida</name>
    <dbReference type="NCBI Taxonomy" id="35572"/>
    <lineage>
        <taxon>Eukaryota</taxon>
        <taxon>Metazoa</taxon>
        <taxon>Ecdysozoa</taxon>
        <taxon>Arthropoda</taxon>
        <taxon>Hexapoda</taxon>
        <taxon>Insecta</taxon>
        <taxon>Pterygota</taxon>
        <taxon>Neoptera</taxon>
        <taxon>Endopterygota</taxon>
        <taxon>Diptera</taxon>
        <taxon>Nematocera</taxon>
        <taxon>Sciaroidea</taxon>
        <taxon>Sciaridae</taxon>
        <taxon>Pseudolycoriella</taxon>
    </lineage>
</organism>
<dbReference type="GO" id="GO:0016787">
    <property type="term" value="F:hydrolase activity"/>
    <property type="evidence" value="ECO:0007669"/>
    <property type="project" value="UniProtKB-KW"/>
</dbReference>
<name>A0A9Q0MJF2_9DIPT</name>
<sequence>MDSAGGSSSTSANILAKDKLKILCLHGYRQNAETFKSKLGSFRKIVSKFADLVFICAPHTAPPIDENHTDYDPNTQKSWWFNKEETGGQNRSFKGTNKNGPAFGFEESLRLVEKTWKEDEYHGLLGFSQGACFAGLLCSLSERGMTCIKPQFVILSSGFKSGSLAHLNYYEDKITIPSLHIFGETDNVIPNEMSEELSDIFQDPKILKHSGGHYFPSTTQQKEFYRKYLQEQLQVYLEAKEIQYANSFNSVTIFNEANGDDDSSE</sequence>
<dbReference type="Gene3D" id="3.40.50.1820">
    <property type="entry name" value="alpha/beta hydrolase"/>
    <property type="match status" value="1"/>
</dbReference>